<dbReference type="AlphaFoldDB" id="A0A939HJ09"/>
<feature type="domain" description="Major facilitator superfamily (MFS) profile" evidence="6">
    <location>
        <begin position="25"/>
        <end position="426"/>
    </location>
</feature>
<dbReference type="Pfam" id="PF07690">
    <property type="entry name" value="MFS_1"/>
    <property type="match status" value="2"/>
</dbReference>
<feature type="transmembrane region" description="Helical" evidence="5">
    <location>
        <begin position="337"/>
        <end position="354"/>
    </location>
</feature>
<evidence type="ECO:0000259" key="6">
    <source>
        <dbReference type="PROSITE" id="PS50850"/>
    </source>
</evidence>
<dbReference type="InterPro" id="IPR020846">
    <property type="entry name" value="MFS_dom"/>
</dbReference>
<evidence type="ECO:0000313" key="8">
    <source>
        <dbReference type="Proteomes" id="UP000664164"/>
    </source>
</evidence>
<feature type="transmembrane region" description="Helical" evidence="5">
    <location>
        <begin position="282"/>
        <end position="301"/>
    </location>
</feature>
<keyword evidence="2 5" id="KW-0812">Transmembrane</keyword>
<evidence type="ECO:0000256" key="3">
    <source>
        <dbReference type="ARBA" id="ARBA00022989"/>
    </source>
</evidence>
<accession>A0A939HJ09</accession>
<proteinExistence type="predicted"/>
<keyword evidence="3 5" id="KW-1133">Transmembrane helix</keyword>
<dbReference type="GO" id="GO:0022857">
    <property type="term" value="F:transmembrane transporter activity"/>
    <property type="evidence" value="ECO:0007669"/>
    <property type="project" value="InterPro"/>
</dbReference>
<reference evidence="7" key="1">
    <citation type="submission" date="2021-03" db="EMBL/GenBank/DDBJ databases">
        <title>A new species, PO-11, isolated from a karst cave deposit.</title>
        <authorList>
            <person name="Zhaoxiaoyong W."/>
        </authorList>
    </citation>
    <scope>NUCLEOTIDE SEQUENCE</scope>
    <source>
        <strain evidence="7">PO-11</strain>
    </source>
</reference>
<evidence type="ECO:0000256" key="1">
    <source>
        <dbReference type="ARBA" id="ARBA00004651"/>
    </source>
</evidence>
<organism evidence="7 8">
    <name type="scientific">Arthrobacter cavernae</name>
    <dbReference type="NCBI Taxonomy" id="2817681"/>
    <lineage>
        <taxon>Bacteria</taxon>
        <taxon>Bacillati</taxon>
        <taxon>Actinomycetota</taxon>
        <taxon>Actinomycetes</taxon>
        <taxon>Micrococcales</taxon>
        <taxon>Micrococcaceae</taxon>
        <taxon>Arthrobacter</taxon>
    </lineage>
</organism>
<gene>
    <name evidence="7" type="ORF">J1902_10035</name>
</gene>
<name>A0A939HJ09_9MICC</name>
<dbReference type="PANTHER" id="PTHR23528">
    <property type="match status" value="1"/>
</dbReference>
<dbReference type="RefSeq" id="WP_207616113.1">
    <property type="nucleotide sequence ID" value="NZ_JAFNLL010000021.1"/>
</dbReference>
<feature type="transmembrane region" description="Helical" evidence="5">
    <location>
        <begin position="126"/>
        <end position="147"/>
    </location>
</feature>
<feature type="transmembrane region" description="Helical" evidence="5">
    <location>
        <begin position="401"/>
        <end position="420"/>
    </location>
</feature>
<protein>
    <submittedName>
        <fullName evidence="7">MFS transporter</fullName>
    </submittedName>
</protein>
<evidence type="ECO:0000256" key="5">
    <source>
        <dbReference type="SAM" id="Phobius"/>
    </source>
</evidence>
<dbReference type="EMBL" id="JAFNLL010000021">
    <property type="protein sequence ID" value="MBO1268310.1"/>
    <property type="molecule type" value="Genomic_DNA"/>
</dbReference>
<keyword evidence="8" id="KW-1185">Reference proteome</keyword>
<dbReference type="Gene3D" id="1.20.1250.20">
    <property type="entry name" value="MFS general substrate transporter like domains"/>
    <property type="match status" value="2"/>
</dbReference>
<evidence type="ECO:0000313" key="7">
    <source>
        <dbReference type="EMBL" id="MBO1268310.1"/>
    </source>
</evidence>
<dbReference type="InterPro" id="IPR011701">
    <property type="entry name" value="MFS"/>
</dbReference>
<dbReference type="Proteomes" id="UP000664164">
    <property type="component" value="Unassembled WGS sequence"/>
</dbReference>
<evidence type="ECO:0000256" key="2">
    <source>
        <dbReference type="ARBA" id="ARBA00022692"/>
    </source>
</evidence>
<dbReference type="SUPFAM" id="SSF103473">
    <property type="entry name" value="MFS general substrate transporter"/>
    <property type="match status" value="1"/>
</dbReference>
<feature type="transmembrane region" description="Helical" evidence="5">
    <location>
        <begin position="186"/>
        <end position="204"/>
    </location>
</feature>
<feature type="transmembrane region" description="Helical" evidence="5">
    <location>
        <begin position="159"/>
        <end position="180"/>
    </location>
</feature>
<dbReference type="GO" id="GO:0005886">
    <property type="term" value="C:plasma membrane"/>
    <property type="evidence" value="ECO:0007669"/>
    <property type="project" value="UniProtKB-SubCell"/>
</dbReference>
<sequence>MTAEASRQEDTPQPALAEPVRRVGALWITGLVLVNVGIYTAFFGPIQVLLGLQAQAFDPGQKEAIFALVTGAGAAVALVANPLFGAFSDRTWSRFGRRRPWVLIGALLGTVALVALAGAPNVATATALWCFVQLGTNGAYAAITAAIPDRAPVEQRASVGGLAAMGQTVGVLLGAVIGALVSGSFALGYVICGAALVLGLVLYLTTAADDPLPRTAIPPFSLGRFLASFWVNPVRYPDFGWAWITRLLVNVGNNMLTLYLLFFLQDAVRLKETQGIDPATGVLILTGLYAVFVIVTSVIGGKISDRMGKRKPLVIGSSVIIAAASLTLGFFPVWAGAIAGACILGVGFGTYLAVDFALNTQVLPKAADRGKDLGVINIAASLPQVLAPLIAYPFVAFWGGYVSLYVAAAVIGLLGAIFVTRIRSVA</sequence>
<keyword evidence="4 5" id="KW-0472">Membrane</keyword>
<feature type="transmembrane region" description="Helical" evidence="5">
    <location>
        <begin position="313"/>
        <end position="331"/>
    </location>
</feature>
<dbReference type="PANTHER" id="PTHR23528:SF1">
    <property type="entry name" value="MAJOR FACILITATOR SUPERFAMILY (MFS) PROFILE DOMAIN-CONTAINING PROTEIN"/>
    <property type="match status" value="1"/>
</dbReference>
<dbReference type="InterPro" id="IPR036259">
    <property type="entry name" value="MFS_trans_sf"/>
</dbReference>
<feature type="transmembrane region" description="Helical" evidence="5">
    <location>
        <begin position="64"/>
        <end position="88"/>
    </location>
</feature>
<feature type="transmembrane region" description="Helical" evidence="5">
    <location>
        <begin position="100"/>
        <end position="120"/>
    </location>
</feature>
<comment type="caution">
    <text evidence="7">The sequence shown here is derived from an EMBL/GenBank/DDBJ whole genome shotgun (WGS) entry which is preliminary data.</text>
</comment>
<evidence type="ECO:0000256" key="4">
    <source>
        <dbReference type="ARBA" id="ARBA00023136"/>
    </source>
</evidence>
<dbReference type="PROSITE" id="PS50850">
    <property type="entry name" value="MFS"/>
    <property type="match status" value="1"/>
</dbReference>
<comment type="subcellular location">
    <subcellularLocation>
        <location evidence="1">Cell membrane</location>
        <topology evidence="1">Multi-pass membrane protein</topology>
    </subcellularLocation>
</comment>
<feature type="transmembrane region" description="Helical" evidence="5">
    <location>
        <begin position="243"/>
        <end position="262"/>
    </location>
</feature>
<feature type="transmembrane region" description="Helical" evidence="5">
    <location>
        <begin position="375"/>
        <end position="395"/>
    </location>
</feature>
<feature type="transmembrane region" description="Helical" evidence="5">
    <location>
        <begin position="23"/>
        <end position="44"/>
    </location>
</feature>